<dbReference type="GeneID" id="63742535"/>
<evidence type="ECO:0000313" key="2">
    <source>
        <dbReference type="Proteomes" id="UP000030816"/>
    </source>
</evidence>
<evidence type="ECO:0000313" key="1">
    <source>
        <dbReference type="EMBL" id="KHN94071.1"/>
    </source>
</evidence>
<organism evidence="1 2">
    <name type="scientific">Metarhizium album (strain ARSEF 1941)</name>
    <dbReference type="NCBI Taxonomy" id="1081103"/>
    <lineage>
        <taxon>Eukaryota</taxon>
        <taxon>Fungi</taxon>
        <taxon>Dikarya</taxon>
        <taxon>Ascomycota</taxon>
        <taxon>Pezizomycotina</taxon>
        <taxon>Sordariomycetes</taxon>
        <taxon>Hypocreomycetidae</taxon>
        <taxon>Hypocreales</taxon>
        <taxon>Clavicipitaceae</taxon>
        <taxon>Metarhizium</taxon>
    </lineage>
</organism>
<proteinExistence type="predicted"/>
<dbReference type="InterPro" id="IPR002654">
    <property type="entry name" value="Glyco_trans_25"/>
</dbReference>
<gene>
    <name evidence="1" type="ORF">MAM_08080</name>
</gene>
<dbReference type="EMBL" id="AZHE01000042">
    <property type="protein sequence ID" value="KHN94071.1"/>
    <property type="molecule type" value="Genomic_DNA"/>
</dbReference>
<accession>A0A0B2WDW7</accession>
<keyword evidence="2" id="KW-1185">Reference proteome</keyword>
<dbReference type="OrthoDB" id="47375at2759"/>
<dbReference type="Proteomes" id="UP000030816">
    <property type="component" value="Unassembled WGS sequence"/>
</dbReference>
<comment type="caution">
    <text evidence="1">The sequence shown here is derived from an EMBL/GenBank/DDBJ whole genome shotgun (WGS) entry which is preliminary data.</text>
</comment>
<dbReference type="AlphaFoldDB" id="A0A0B2WDW7"/>
<dbReference type="RefSeq" id="XP_040675137.1">
    <property type="nucleotide sequence ID" value="XM_040826878.1"/>
</dbReference>
<evidence type="ECO:0008006" key="3">
    <source>
        <dbReference type="Google" id="ProtNLM"/>
    </source>
</evidence>
<dbReference type="CDD" id="cd06532">
    <property type="entry name" value="Glyco_transf_25"/>
    <property type="match status" value="1"/>
</dbReference>
<reference evidence="1 2" key="1">
    <citation type="journal article" date="2014" name="Proc. Natl. Acad. Sci. U.S.A.">
        <title>Trajectory and genomic determinants of fungal-pathogen speciation and host adaptation.</title>
        <authorList>
            <person name="Hu X."/>
            <person name="Xiao G."/>
            <person name="Zheng P."/>
            <person name="Shang Y."/>
            <person name="Su Y."/>
            <person name="Zhang X."/>
            <person name="Liu X."/>
            <person name="Zhan S."/>
            <person name="St Leger R.J."/>
            <person name="Wang C."/>
        </authorList>
    </citation>
    <scope>NUCLEOTIDE SEQUENCE [LARGE SCALE GENOMIC DNA]</scope>
    <source>
        <strain evidence="1 2">ARSEF 1941</strain>
    </source>
</reference>
<dbReference type="HOGENOM" id="CLU_1349224_0_0_1"/>
<sequence length="203" mass="22590">MTLFTLVTRPVADRSALWLPSTRTDRRNGTTAADPENYPPGITLLDNDAGNSTLGFSSIYLVYIAGRYDRLDAMALQSYLSGVDLTEYAAVGPELIKDVGMPPTRKPGKLRKGEKGCWRAHANVWSATLRHRLPPVLIVESDATWDINRAGIFSGLLALFTRNKAWLNVEASASVWTTKAYHQDVAQARDLQQHPVRNTLLRR</sequence>
<name>A0A0B2WDW7_METAS</name>
<protein>
    <recommendedName>
        <fullName evidence="3">Glycosyl transferase, family 25</fullName>
    </recommendedName>
</protein>